<keyword evidence="7" id="KW-0812">Transmembrane</keyword>
<evidence type="ECO:0000256" key="1">
    <source>
        <dbReference type="ARBA" id="ARBA00022448"/>
    </source>
</evidence>
<evidence type="ECO:0000256" key="2">
    <source>
        <dbReference type="ARBA" id="ARBA00022617"/>
    </source>
</evidence>
<sequence>MTYQPRILPALLFFCLLLIGGPSAFAQDDPAPETPAEAPVEAGAVAPGEGDYKKGKALWNANVCGSCHNKNMKDKATGPALGGVEERWSAEPREHLYRWIQQSQALIASGESARAQAVWAEWSPTIMSNYTGLTGSDIEHLLAFIDGQYTGNIPGGGGDGGTQITAVAEKQDNTWLFVILGGALLLLSLILARITSNMQYMVATKEGGSPARRTLMEILTSKGMIAFVLFALVVLGGYTTVNHAIELGRQQDYQPEQPIKFSHVTHAGLNQIECQYCHDGARRSKHSVIPAVNTCMNCHRAIKKGSQYGTAEITKIYAAIGYDPIEDAYIKDYENYSNEEAKEIYKKWIAQEYIADEGDLDEMENVIEDQWDGVVAALTNDMTGDDKVAGPVEWVRIHNLPDHAYFNHAQHVTVGNLKCQNCHGPVEEMELVYQYSPLSMGWCVNCHRETDVQFDNEYYKAYEKYHEEMKDGERKSVTVEDIGGLNCQRCHY</sequence>
<dbReference type="PROSITE" id="PS51007">
    <property type="entry name" value="CYTC"/>
    <property type="match status" value="1"/>
</dbReference>
<dbReference type="Gene3D" id="1.10.760.10">
    <property type="entry name" value="Cytochrome c-like domain"/>
    <property type="match status" value="1"/>
</dbReference>
<feature type="chain" id="PRO_5011749385" evidence="8">
    <location>
        <begin position="27"/>
        <end position="492"/>
    </location>
</feature>
<keyword evidence="7" id="KW-0472">Membrane</keyword>
<evidence type="ECO:0000256" key="7">
    <source>
        <dbReference type="SAM" id="Phobius"/>
    </source>
</evidence>
<dbReference type="SUPFAM" id="SSF48695">
    <property type="entry name" value="Multiheme cytochromes"/>
    <property type="match status" value="1"/>
</dbReference>
<dbReference type="InterPro" id="IPR036909">
    <property type="entry name" value="Cyt_c-like_dom_sf"/>
</dbReference>
<feature type="transmembrane region" description="Helical" evidence="7">
    <location>
        <begin position="175"/>
        <end position="194"/>
    </location>
</feature>
<dbReference type="InParanoid" id="A0A1H8ZW76"/>
<dbReference type="GO" id="GO:0020037">
    <property type="term" value="F:heme binding"/>
    <property type="evidence" value="ECO:0007669"/>
    <property type="project" value="InterPro"/>
</dbReference>
<dbReference type="InterPro" id="IPR009056">
    <property type="entry name" value="Cyt_c-like_dom"/>
</dbReference>
<keyword evidence="4" id="KW-0249">Electron transport</keyword>
<dbReference type="STRING" id="478744.SAMN05444359_101465"/>
<keyword evidence="7" id="KW-1133">Transmembrane helix</keyword>
<feature type="signal peptide" evidence="8">
    <location>
        <begin position="1"/>
        <end position="26"/>
    </location>
</feature>
<dbReference type="Proteomes" id="UP000199021">
    <property type="component" value="Unassembled WGS sequence"/>
</dbReference>
<dbReference type="Gene3D" id="3.90.10.10">
    <property type="entry name" value="Cytochrome C3"/>
    <property type="match status" value="2"/>
</dbReference>
<keyword evidence="11" id="KW-1185">Reference proteome</keyword>
<dbReference type="SUPFAM" id="SSF46626">
    <property type="entry name" value="Cytochrome c"/>
    <property type="match status" value="1"/>
</dbReference>
<organism evidence="10 11">
    <name type="scientific">Neolewinella agarilytica</name>
    <dbReference type="NCBI Taxonomy" id="478744"/>
    <lineage>
        <taxon>Bacteria</taxon>
        <taxon>Pseudomonadati</taxon>
        <taxon>Bacteroidota</taxon>
        <taxon>Saprospiria</taxon>
        <taxon>Saprospirales</taxon>
        <taxon>Lewinellaceae</taxon>
        <taxon>Neolewinella</taxon>
    </lineage>
</organism>
<evidence type="ECO:0000256" key="4">
    <source>
        <dbReference type="ARBA" id="ARBA00022982"/>
    </source>
</evidence>
<dbReference type="GO" id="GO:0009055">
    <property type="term" value="F:electron transfer activity"/>
    <property type="evidence" value="ECO:0007669"/>
    <property type="project" value="InterPro"/>
</dbReference>
<dbReference type="AlphaFoldDB" id="A0A1H8ZW76"/>
<gene>
    <name evidence="10" type="ORF">SAMN05444359_101465</name>
</gene>
<accession>A0A1H8ZW76</accession>
<dbReference type="PANTHER" id="PTHR39425:SF1">
    <property type="entry name" value="CYTOCHROME C7-LIKE DOMAIN-CONTAINING PROTEIN"/>
    <property type="match status" value="1"/>
</dbReference>
<proteinExistence type="predicted"/>
<dbReference type="EMBL" id="FOFB01000001">
    <property type="protein sequence ID" value="SEP68533.1"/>
    <property type="molecule type" value="Genomic_DNA"/>
</dbReference>
<dbReference type="PANTHER" id="PTHR39425">
    <property type="entry name" value="LIPOPROTEIN CYTOCHROME C"/>
    <property type="match status" value="1"/>
</dbReference>
<evidence type="ECO:0000256" key="6">
    <source>
        <dbReference type="PROSITE-ProRule" id="PRU00433"/>
    </source>
</evidence>
<name>A0A1H8ZW76_9BACT</name>
<dbReference type="Pfam" id="PF02085">
    <property type="entry name" value="Cytochrom_CIII"/>
    <property type="match status" value="1"/>
</dbReference>
<keyword evidence="2 6" id="KW-0349">Heme</keyword>
<evidence type="ECO:0000256" key="3">
    <source>
        <dbReference type="ARBA" id="ARBA00022723"/>
    </source>
</evidence>
<evidence type="ECO:0000256" key="8">
    <source>
        <dbReference type="SAM" id="SignalP"/>
    </source>
</evidence>
<keyword evidence="1" id="KW-0813">Transport</keyword>
<evidence type="ECO:0000259" key="9">
    <source>
        <dbReference type="PROSITE" id="PS51007"/>
    </source>
</evidence>
<protein>
    <submittedName>
        <fullName evidence="10">Quinol:cytochrome c oxidoreductase pentaheme cytochrome subunit</fullName>
    </submittedName>
</protein>
<reference evidence="11" key="1">
    <citation type="submission" date="2016-10" db="EMBL/GenBank/DDBJ databases">
        <authorList>
            <person name="Varghese N."/>
            <person name="Submissions S."/>
        </authorList>
    </citation>
    <scope>NUCLEOTIDE SEQUENCE [LARGE SCALE GENOMIC DNA]</scope>
    <source>
        <strain evidence="11">DSM 24740</strain>
    </source>
</reference>
<dbReference type="CDD" id="cd08168">
    <property type="entry name" value="Cytochrom_C3"/>
    <property type="match status" value="2"/>
</dbReference>
<dbReference type="GO" id="GO:0046872">
    <property type="term" value="F:metal ion binding"/>
    <property type="evidence" value="ECO:0007669"/>
    <property type="project" value="UniProtKB-KW"/>
</dbReference>
<keyword evidence="5 6" id="KW-0408">Iron</keyword>
<dbReference type="InterPro" id="IPR020942">
    <property type="entry name" value="Cyt_c_III_dom"/>
</dbReference>
<dbReference type="RefSeq" id="WP_245748392.1">
    <property type="nucleotide sequence ID" value="NZ_FOFB01000001.1"/>
</dbReference>
<evidence type="ECO:0000313" key="10">
    <source>
        <dbReference type="EMBL" id="SEP68533.1"/>
    </source>
</evidence>
<keyword evidence="8" id="KW-0732">Signal</keyword>
<evidence type="ECO:0000313" key="11">
    <source>
        <dbReference type="Proteomes" id="UP000199021"/>
    </source>
</evidence>
<keyword evidence="3 6" id="KW-0479">Metal-binding</keyword>
<evidence type="ECO:0000256" key="5">
    <source>
        <dbReference type="ARBA" id="ARBA00023004"/>
    </source>
</evidence>
<feature type="transmembrane region" description="Helical" evidence="7">
    <location>
        <begin position="215"/>
        <end position="238"/>
    </location>
</feature>
<dbReference type="InterPro" id="IPR036280">
    <property type="entry name" value="Multihaem_cyt_sf"/>
</dbReference>
<feature type="domain" description="Cytochrome c" evidence="9">
    <location>
        <begin position="50"/>
        <end position="149"/>
    </location>
</feature>
<dbReference type="Pfam" id="PF00034">
    <property type="entry name" value="Cytochrom_C"/>
    <property type="match status" value="1"/>
</dbReference>